<evidence type="ECO:0000313" key="2">
    <source>
        <dbReference type="EMBL" id="RSM91648.1"/>
    </source>
</evidence>
<evidence type="ECO:0000259" key="1">
    <source>
        <dbReference type="Pfam" id="PF01243"/>
    </source>
</evidence>
<dbReference type="Pfam" id="PF01243">
    <property type="entry name" value="PNPOx_N"/>
    <property type="match status" value="1"/>
</dbReference>
<feature type="domain" description="Pyridoxamine 5'-phosphate oxidase N-terminal" evidence="1">
    <location>
        <begin position="7"/>
        <end position="98"/>
    </location>
</feature>
<dbReference type="InterPro" id="IPR011576">
    <property type="entry name" value="Pyridox_Oxase_N"/>
</dbReference>
<dbReference type="SUPFAM" id="SSF50475">
    <property type="entry name" value="FMN-binding split barrel"/>
    <property type="match status" value="1"/>
</dbReference>
<protein>
    <submittedName>
        <fullName evidence="2">Pyridoxamine 5'-phosphate oxidase family protein</fullName>
    </submittedName>
</protein>
<reference evidence="2 3" key="1">
    <citation type="submission" date="2018-05" db="EMBL/GenBank/DDBJ databases">
        <title>Evolution of GPA BGCs.</title>
        <authorList>
            <person name="Waglechner N."/>
            <person name="Wright G.D."/>
        </authorList>
    </citation>
    <scope>NUCLEOTIDE SEQUENCE [LARGE SCALE GENOMIC DNA]</scope>
    <source>
        <strain evidence="2 3">A82846</strain>
    </source>
</reference>
<dbReference type="Gene3D" id="2.30.110.10">
    <property type="entry name" value="Electron Transport, Fmn-binding Protein, Chain A"/>
    <property type="match status" value="1"/>
</dbReference>
<dbReference type="Proteomes" id="UP000287547">
    <property type="component" value="Unassembled WGS sequence"/>
</dbReference>
<sequence>MTGDAIARAVLDENSYMTLATADESGVPWASPVWFATENYRELYWLSSPTTRHSKNLAVRPKLSIVVFDSTVVPGAAQAVYMTGTAAQVPENDLEPALSVYSGVSVRSGLKEFGIDSVTGAARLRLYRATVTEHYILDPDATIDVRIEVSP</sequence>
<accession>A0A428ZUB8</accession>
<dbReference type="RefSeq" id="WP_051793963.1">
    <property type="nucleotide sequence ID" value="NZ_QHKI01000001.1"/>
</dbReference>
<organism evidence="2 3">
    <name type="scientific">Kibdelosporangium aridum</name>
    <dbReference type="NCBI Taxonomy" id="2030"/>
    <lineage>
        <taxon>Bacteria</taxon>
        <taxon>Bacillati</taxon>
        <taxon>Actinomycetota</taxon>
        <taxon>Actinomycetes</taxon>
        <taxon>Pseudonocardiales</taxon>
        <taxon>Pseudonocardiaceae</taxon>
        <taxon>Kibdelosporangium</taxon>
    </lineage>
</organism>
<dbReference type="OrthoDB" id="9788889at2"/>
<gene>
    <name evidence="2" type="ORF">DMH04_01325</name>
</gene>
<name>A0A428ZUB8_KIBAR</name>
<comment type="caution">
    <text evidence="2">The sequence shown here is derived from an EMBL/GenBank/DDBJ whole genome shotgun (WGS) entry which is preliminary data.</text>
</comment>
<evidence type="ECO:0000313" key="3">
    <source>
        <dbReference type="Proteomes" id="UP000287547"/>
    </source>
</evidence>
<proteinExistence type="predicted"/>
<dbReference type="AlphaFoldDB" id="A0A428ZUB8"/>
<dbReference type="InterPro" id="IPR012349">
    <property type="entry name" value="Split_barrel_FMN-bd"/>
</dbReference>
<dbReference type="EMBL" id="QHKI01000001">
    <property type="protein sequence ID" value="RSM91648.1"/>
    <property type="molecule type" value="Genomic_DNA"/>
</dbReference>